<sequence>MQQAANAKIPLQIVLFTFSLLLLLALVFKVFKTHFYVKWYVHKTTYQSTNTESHAFLLASSSCLPACLIILFKCPEIWALDTHKKVPTDHSQF</sequence>
<name>M5WRG2_PRUPE</name>
<reference evidence="1 2" key="1">
    <citation type="journal article" date="2013" name="Nat. Genet.">
        <title>The high-quality draft genome of peach (Prunus persica) identifies unique patterns of genetic diversity, domestication and genome evolution.</title>
        <authorList>
            <consortium name="International Peach Genome Initiative"/>
            <person name="Verde I."/>
            <person name="Abbott A.G."/>
            <person name="Scalabrin S."/>
            <person name="Jung S."/>
            <person name="Shu S."/>
            <person name="Marroni F."/>
            <person name="Zhebentyayeva T."/>
            <person name="Dettori M.T."/>
            <person name="Grimwood J."/>
            <person name="Cattonaro F."/>
            <person name="Zuccolo A."/>
            <person name="Rossini L."/>
            <person name="Jenkins J."/>
            <person name="Vendramin E."/>
            <person name="Meisel L.A."/>
            <person name="Decroocq V."/>
            <person name="Sosinski B."/>
            <person name="Prochnik S."/>
            <person name="Mitros T."/>
            <person name="Policriti A."/>
            <person name="Cipriani G."/>
            <person name="Dondini L."/>
            <person name="Ficklin S."/>
            <person name="Goodstein D.M."/>
            <person name="Xuan P."/>
            <person name="Del Fabbro C."/>
            <person name="Aramini V."/>
            <person name="Copetti D."/>
            <person name="Gonzalez S."/>
            <person name="Horner D.S."/>
            <person name="Falchi R."/>
            <person name="Lucas S."/>
            <person name="Mica E."/>
            <person name="Maldonado J."/>
            <person name="Lazzari B."/>
            <person name="Bielenberg D."/>
            <person name="Pirona R."/>
            <person name="Miculan M."/>
            <person name="Barakat A."/>
            <person name="Testolin R."/>
            <person name="Stella A."/>
            <person name="Tartarini S."/>
            <person name="Tonutti P."/>
            <person name="Arus P."/>
            <person name="Orellana A."/>
            <person name="Wells C."/>
            <person name="Main D."/>
            <person name="Vizzotto G."/>
            <person name="Silva H."/>
            <person name="Salamini F."/>
            <person name="Schmutz J."/>
            <person name="Morgante M."/>
            <person name="Rokhsar D.S."/>
        </authorList>
    </citation>
    <scope>NUCLEOTIDE SEQUENCE [LARGE SCALE GENOMIC DNA]</scope>
    <source>
        <strain evidence="2">cv. Nemared</strain>
    </source>
</reference>
<organism evidence="1 2">
    <name type="scientific">Prunus persica</name>
    <name type="common">Peach</name>
    <name type="synonym">Amygdalus persica</name>
    <dbReference type="NCBI Taxonomy" id="3760"/>
    <lineage>
        <taxon>Eukaryota</taxon>
        <taxon>Viridiplantae</taxon>
        <taxon>Streptophyta</taxon>
        <taxon>Embryophyta</taxon>
        <taxon>Tracheophyta</taxon>
        <taxon>Spermatophyta</taxon>
        <taxon>Magnoliopsida</taxon>
        <taxon>eudicotyledons</taxon>
        <taxon>Gunneridae</taxon>
        <taxon>Pentapetalae</taxon>
        <taxon>rosids</taxon>
        <taxon>fabids</taxon>
        <taxon>Rosales</taxon>
        <taxon>Rosaceae</taxon>
        <taxon>Amygdaloideae</taxon>
        <taxon>Amygdaleae</taxon>
        <taxon>Prunus</taxon>
    </lineage>
</organism>
<accession>M5WRG2</accession>
<keyword evidence="2" id="KW-1185">Reference proteome</keyword>
<dbReference type="Proteomes" id="UP000006882">
    <property type="component" value="Chromosome G3"/>
</dbReference>
<evidence type="ECO:0000313" key="1">
    <source>
        <dbReference type="EMBL" id="ONI15779.1"/>
    </source>
</evidence>
<proteinExistence type="predicted"/>
<dbReference type="AlphaFoldDB" id="M5WRG2"/>
<evidence type="ECO:0000313" key="2">
    <source>
        <dbReference type="Proteomes" id="UP000006882"/>
    </source>
</evidence>
<protein>
    <submittedName>
        <fullName evidence="1">Uncharacterized protein</fullName>
    </submittedName>
</protein>
<dbReference type="Gramene" id="ONI15779">
    <property type="protein sequence ID" value="ONI15779"/>
    <property type="gene ID" value="PRUPE_3G061000"/>
</dbReference>
<gene>
    <name evidence="1" type="ORF">PRUPE_3G061000</name>
</gene>
<dbReference type="HOGENOM" id="CLU_2403720_0_0_1"/>
<dbReference type="EMBL" id="CM007653">
    <property type="protein sequence ID" value="ONI15779.1"/>
    <property type="molecule type" value="Genomic_DNA"/>
</dbReference>